<keyword evidence="1" id="KW-1185">Reference proteome</keyword>
<dbReference type="RefSeq" id="XP_014672790.1">
    <property type="nucleotide sequence ID" value="XM_014817304.1"/>
</dbReference>
<name>A0ABM1EKR9_PRICU</name>
<proteinExistence type="predicted"/>
<accession>A0ABM1EKR9</accession>
<evidence type="ECO:0000313" key="1">
    <source>
        <dbReference type="Proteomes" id="UP000695022"/>
    </source>
</evidence>
<dbReference type="GeneID" id="106813224"/>
<protein>
    <submittedName>
        <fullName evidence="2">Uncharacterized protein LOC106813224</fullName>
    </submittedName>
</protein>
<gene>
    <name evidence="2" type="primary">LOC106813224</name>
</gene>
<organism evidence="1 2">
    <name type="scientific">Priapulus caudatus</name>
    <name type="common">Priapulid worm</name>
    <dbReference type="NCBI Taxonomy" id="37621"/>
    <lineage>
        <taxon>Eukaryota</taxon>
        <taxon>Metazoa</taxon>
        <taxon>Ecdysozoa</taxon>
        <taxon>Scalidophora</taxon>
        <taxon>Priapulida</taxon>
        <taxon>Priapulimorpha</taxon>
        <taxon>Priapulimorphida</taxon>
        <taxon>Priapulidae</taxon>
        <taxon>Priapulus</taxon>
    </lineage>
</organism>
<sequence length="135" mass="15795">MRVISADRSAKTAIPQIFRKCFASTPCPTCPRSFPRKYDTSFVMTVPIVGPPICSNDVAVKWRFWPGDRRMLSLRFRAARPLPALRLSDRMWERRWLRFLIRPFLKFTIRRLGMDSSDEHMMVCARTVVNTPFGQ</sequence>
<evidence type="ECO:0000313" key="2">
    <source>
        <dbReference type="RefSeq" id="XP_014672790.1"/>
    </source>
</evidence>
<reference evidence="2" key="1">
    <citation type="submission" date="2025-08" db="UniProtKB">
        <authorList>
            <consortium name="RefSeq"/>
        </authorList>
    </citation>
    <scope>IDENTIFICATION</scope>
</reference>
<dbReference type="Proteomes" id="UP000695022">
    <property type="component" value="Unplaced"/>
</dbReference>